<keyword evidence="2" id="KW-1185">Reference proteome</keyword>
<protein>
    <submittedName>
        <fullName evidence="1">Uncharacterized protein</fullName>
    </submittedName>
</protein>
<sequence>MSWKEMRRKETNWKNFIGRRVIASRRRGLATATLYGLSLAVRFTSATGEEVEIPAHAMHPTYPLVSIMNRNGSGLPYPDWGSRTQSVVFRQGWPSSSPLSRCIAP</sequence>
<evidence type="ECO:0000313" key="1">
    <source>
        <dbReference type="EMBL" id="TWH96520.1"/>
    </source>
</evidence>
<proteinExistence type="predicted"/>
<dbReference type="RefSeq" id="WP_231088580.1">
    <property type="nucleotide sequence ID" value="NZ_CP088014.1"/>
</dbReference>
<comment type="caution">
    <text evidence="1">The sequence shown here is derived from an EMBL/GenBank/DDBJ whole genome shotgun (WGS) entry which is preliminary data.</text>
</comment>
<accession>A0A562KM88</accession>
<dbReference type="EMBL" id="VLKL01000028">
    <property type="protein sequence ID" value="TWH96520.1"/>
    <property type="molecule type" value="Genomic_DNA"/>
</dbReference>
<reference evidence="1 2" key="1">
    <citation type="journal article" date="2015" name="Stand. Genomic Sci.">
        <title>Genomic Encyclopedia of Bacterial and Archaeal Type Strains, Phase III: the genomes of soil and plant-associated and newly described type strains.</title>
        <authorList>
            <person name="Whitman W.B."/>
            <person name="Woyke T."/>
            <person name="Klenk H.P."/>
            <person name="Zhou Y."/>
            <person name="Lilburn T.G."/>
            <person name="Beck B.J."/>
            <person name="De Vos P."/>
            <person name="Vandamme P."/>
            <person name="Eisen J.A."/>
            <person name="Garrity G."/>
            <person name="Hugenholtz P."/>
            <person name="Kyrpides N.C."/>
        </authorList>
    </citation>
    <scope>NUCLEOTIDE SEQUENCE [LARGE SCALE GENOMIC DNA]</scope>
    <source>
        <strain evidence="1 2">CGMCC 1.10947</strain>
    </source>
</reference>
<gene>
    <name evidence="1" type="ORF">IQ17_06400</name>
</gene>
<evidence type="ECO:0000313" key="2">
    <source>
        <dbReference type="Proteomes" id="UP000317176"/>
    </source>
</evidence>
<dbReference type="AlphaFoldDB" id="A0A562KM88"/>
<organism evidence="1 2">
    <name type="scientific">Bradyrhizobium daqingense</name>
    <dbReference type="NCBI Taxonomy" id="993502"/>
    <lineage>
        <taxon>Bacteria</taxon>
        <taxon>Pseudomonadati</taxon>
        <taxon>Pseudomonadota</taxon>
        <taxon>Alphaproteobacteria</taxon>
        <taxon>Hyphomicrobiales</taxon>
        <taxon>Nitrobacteraceae</taxon>
        <taxon>Bradyrhizobium</taxon>
    </lineage>
</organism>
<name>A0A562KM88_9BRAD</name>
<dbReference type="Proteomes" id="UP000317176">
    <property type="component" value="Unassembled WGS sequence"/>
</dbReference>